<dbReference type="Pfam" id="PF03972">
    <property type="entry name" value="MmgE_PrpD_N"/>
    <property type="match status" value="1"/>
</dbReference>
<evidence type="ECO:0000313" key="5">
    <source>
        <dbReference type="Proteomes" id="UP001379533"/>
    </source>
</evidence>
<accession>A0ABZ2KC05</accession>
<dbReference type="Pfam" id="PF19305">
    <property type="entry name" value="MmgE_PrpD_C"/>
    <property type="match status" value="1"/>
</dbReference>
<dbReference type="InterPro" id="IPR045336">
    <property type="entry name" value="MmgE_PrpD_N"/>
</dbReference>
<sequence>MHDIERMAAFVERARWEMLSDEARRALKIRLLDSIGCAIGALQGKPARAVREQVDAFGGTGGVTLIGGGKTAPDRAAFYNGTLIRYLDYMDFYTARKQTCHPSDNIAAVLAAAEDRGRSGRDLLAAIAVAYQIQARLLEEAPVQSKGFDHTVQQAYSVAAGVSKALGLSCAQTAHAMALSGVAQQGMIAVREGHLSQWKGMASAHHGAAALSCTYLASRGVTGPLGIIEGRLGLKEALAGRFHIDWEKEDLERVLRSSVKRYNAEAHTQSIVEAVLDLRREHRVLGENPASIDRVEIDVFEQAYNIVAPGGKEAGDKEDVHSKEQADHSVPYIVAVALLDGQVGPAQYEPERIGRADVQELLQRVHVDDARRLTRRYPAELPCRVRVRLADGTKLALEKADYLGYFTRPLSWNEVVSKFEDLAEQNAGLELAERIVEMVDTLEAHDVQALTALLASTRRSASRSERSGVRRAS</sequence>
<feature type="domain" description="MmgE/PrpD C-terminal" evidence="3">
    <location>
        <begin position="262"/>
        <end position="443"/>
    </location>
</feature>
<evidence type="ECO:0000256" key="1">
    <source>
        <dbReference type="ARBA" id="ARBA00006174"/>
    </source>
</evidence>
<dbReference type="InterPro" id="IPR036148">
    <property type="entry name" value="MmgE/PrpD_sf"/>
</dbReference>
<dbReference type="PANTHER" id="PTHR16943">
    <property type="entry name" value="2-METHYLCITRATE DEHYDRATASE-RELATED"/>
    <property type="match status" value="1"/>
</dbReference>
<feature type="domain" description="MmgE/PrpD N-terminal" evidence="2">
    <location>
        <begin position="5"/>
        <end position="245"/>
    </location>
</feature>
<evidence type="ECO:0000313" key="4">
    <source>
        <dbReference type="EMBL" id="WXA94419.1"/>
    </source>
</evidence>
<reference evidence="4 5" key="1">
    <citation type="submission" date="2021-12" db="EMBL/GenBank/DDBJ databases">
        <title>Discovery of the Pendulisporaceae a myxobacterial family with distinct sporulation behavior and unique specialized metabolism.</title>
        <authorList>
            <person name="Garcia R."/>
            <person name="Popoff A."/>
            <person name="Bader C.D."/>
            <person name="Loehr J."/>
            <person name="Walesch S."/>
            <person name="Walt C."/>
            <person name="Boldt J."/>
            <person name="Bunk B."/>
            <person name="Haeckl F.J.F.P.J."/>
            <person name="Gunesch A.P."/>
            <person name="Birkelbach J."/>
            <person name="Nuebel U."/>
            <person name="Pietschmann T."/>
            <person name="Bach T."/>
            <person name="Mueller R."/>
        </authorList>
    </citation>
    <scope>NUCLEOTIDE SEQUENCE [LARGE SCALE GENOMIC DNA]</scope>
    <source>
        <strain evidence="4 5">MSr12523</strain>
    </source>
</reference>
<dbReference type="PANTHER" id="PTHR16943:SF8">
    <property type="entry name" value="2-METHYLCITRATE DEHYDRATASE"/>
    <property type="match status" value="1"/>
</dbReference>
<dbReference type="EMBL" id="CP089982">
    <property type="protein sequence ID" value="WXA94419.1"/>
    <property type="molecule type" value="Genomic_DNA"/>
</dbReference>
<dbReference type="RefSeq" id="WP_394845025.1">
    <property type="nucleotide sequence ID" value="NZ_CP089982.1"/>
</dbReference>
<dbReference type="InterPro" id="IPR045337">
    <property type="entry name" value="MmgE_PrpD_C"/>
</dbReference>
<dbReference type="Gene3D" id="3.30.1330.120">
    <property type="entry name" value="2-methylcitrate dehydratase PrpD"/>
    <property type="match status" value="1"/>
</dbReference>
<dbReference type="Gene3D" id="1.10.4100.10">
    <property type="entry name" value="2-methylcitrate dehydratase PrpD"/>
    <property type="match status" value="1"/>
</dbReference>
<organism evidence="4 5">
    <name type="scientific">Pendulispora brunnea</name>
    <dbReference type="NCBI Taxonomy" id="2905690"/>
    <lineage>
        <taxon>Bacteria</taxon>
        <taxon>Pseudomonadati</taxon>
        <taxon>Myxococcota</taxon>
        <taxon>Myxococcia</taxon>
        <taxon>Myxococcales</taxon>
        <taxon>Sorangiineae</taxon>
        <taxon>Pendulisporaceae</taxon>
        <taxon>Pendulispora</taxon>
    </lineage>
</organism>
<evidence type="ECO:0000259" key="3">
    <source>
        <dbReference type="Pfam" id="PF19305"/>
    </source>
</evidence>
<proteinExistence type="inferred from homology"/>
<dbReference type="InterPro" id="IPR005656">
    <property type="entry name" value="MmgE_PrpD"/>
</dbReference>
<comment type="similarity">
    <text evidence="1">Belongs to the PrpD family.</text>
</comment>
<dbReference type="Proteomes" id="UP001379533">
    <property type="component" value="Chromosome"/>
</dbReference>
<keyword evidence="5" id="KW-1185">Reference proteome</keyword>
<dbReference type="InterPro" id="IPR042188">
    <property type="entry name" value="MmgE/PrpD_sf_2"/>
</dbReference>
<name>A0ABZ2KC05_9BACT</name>
<dbReference type="SUPFAM" id="SSF103378">
    <property type="entry name" value="2-methylcitrate dehydratase PrpD"/>
    <property type="match status" value="1"/>
</dbReference>
<dbReference type="InterPro" id="IPR042183">
    <property type="entry name" value="MmgE/PrpD_sf_1"/>
</dbReference>
<gene>
    <name evidence="4" type="ORF">LZC95_49235</name>
</gene>
<protein>
    <submittedName>
        <fullName evidence="4">MmgE/PrpD family protein</fullName>
    </submittedName>
</protein>
<evidence type="ECO:0000259" key="2">
    <source>
        <dbReference type="Pfam" id="PF03972"/>
    </source>
</evidence>